<reference evidence="2 3" key="1">
    <citation type="submission" date="2015-12" db="EMBL/GenBank/DDBJ databases">
        <title>The genome of Folsomia candida.</title>
        <authorList>
            <person name="Faddeeva A."/>
            <person name="Derks M.F."/>
            <person name="Anvar Y."/>
            <person name="Smit S."/>
            <person name="Van Straalen N."/>
            <person name="Roelofs D."/>
        </authorList>
    </citation>
    <scope>NUCLEOTIDE SEQUENCE [LARGE SCALE GENOMIC DNA]</scope>
    <source>
        <strain evidence="2 3">VU population</strain>
        <tissue evidence="2">Whole body</tissue>
    </source>
</reference>
<dbReference type="Proteomes" id="UP000198287">
    <property type="component" value="Unassembled WGS sequence"/>
</dbReference>
<feature type="region of interest" description="Disordered" evidence="1">
    <location>
        <begin position="1"/>
        <end position="33"/>
    </location>
</feature>
<accession>A0A226F0B3</accession>
<organism evidence="2 3">
    <name type="scientific">Folsomia candida</name>
    <name type="common">Springtail</name>
    <dbReference type="NCBI Taxonomy" id="158441"/>
    <lineage>
        <taxon>Eukaryota</taxon>
        <taxon>Metazoa</taxon>
        <taxon>Ecdysozoa</taxon>
        <taxon>Arthropoda</taxon>
        <taxon>Hexapoda</taxon>
        <taxon>Collembola</taxon>
        <taxon>Entomobryomorpha</taxon>
        <taxon>Isotomoidea</taxon>
        <taxon>Isotomidae</taxon>
        <taxon>Proisotominae</taxon>
        <taxon>Folsomia</taxon>
    </lineage>
</organism>
<evidence type="ECO:0008006" key="4">
    <source>
        <dbReference type="Google" id="ProtNLM"/>
    </source>
</evidence>
<evidence type="ECO:0000313" key="2">
    <source>
        <dbReference type="EMBL" id="OXA63245.1"/>
    </source>
</evidence>
<feature type="compositionally biased region" description="Basic residues" evidence="1">
    <location>
        <begin position="1"/>
        <end position="17"/>
    </location>
</feature>
<sequence>MGKRKQIVNKNRAKKQKRAEETEDDPNSSPCTTPLNEDVLNIVAQFMRFKDLKNCRLVSTLWNTALTPELRRRAKITLVCNFSQQEMRRNADFLKEFQTWQGFTGCANFGSQCAGGRTVTDADSPPKPMVTKSTSIFAKKLQFHQIEATLRTNWEMDLLQKMLLNSTGVLQMFSFAIAAYPEQPISSAAVEFWSTHTFPKVTKVDVRMDGHRQWASSFFEHFLKAFPNVRRLSATLGGISALFCTPASVNAMRNITDLKVMLYSGPHTRGKSLQLISKFPGTLKKLSLTFIHISDQAIADNPDENDVSLLRNFLSQQSGSLERVQLLILKYDGTRDIEIPRFPELKRLQVYLMQTKCNFTFEQPDQPGVYGDIDYSYNFPKLQLFLARDLARSEGLSGDSFKSWFPLNTNDKKYICQTLKHFEFYESDTVDKLDSGKLEVDYFRLPKLFPNAGNTYMQGIKTCTRIESDRAMRQRNRWLMLASQ</sequence>
<gene>
    <name evidence="2" type="ORF">Fcan01_01170</name>
</gene>
<dbReference type="EMBL" id="LNIX01000001">
    <property type="protein sequence ID" value="OXA63245.1"/>
    <property type="molecule type" value="Genomic_DNA"/>
</dbReference>
<proteinExistence type="predicted"/>
<name>A0A226F0B3_FOLCA</name>
<evidence type="ECO:0000313" key="3">
    <source>
        <dbReference type="Proteomes" id="UP000198287"/>
    </source>
</evidence>
<dbReference type="AlphaFoldDB" id="A0A226F0B3"/>
<keyword evidence="3" id="KW-1185">Reference proteome</keyword>
<evidence type="ECO:0000256" key="1">
    <source>
        <dbReference type="SAM" id="MobiDB-lite"/>
    </source>
</evidence>
<comment type="caution">
    <text evidence="2">The sequence shown here is derived from an EMBL/GenBank/DDBJ whole genome shotgun (WGS) entry which is preliminary data.</text>
</comment>
<protein>
    <recommendedName>
        <fullName evidence="4">F-box domain-containing protein</fullName>
    </recommendedName>
</protein>